<proteinExistence type="predicted"/>
<feature type="transmembrane region" description="Helical" evidence="1">
    <location>
        <begin position="212"/>
        <end position="232"/>
    </location>
</feature>
<gene>
    <name evidence="3" type="ORF">METZ01_LOCUS21305</name>
</gene>
<keyword evidence="1" id="KW-0812">Transmembrane</keyword>
<feature type="transmembrane region" description="Helical" evidence="1">
    <location>
        <begin position="137"/>
        <end position="157"/>
    </location>
</feature>
<evidence type="ECO:0000259" key="2">
    <source>
        <dbReference type="Pfam" id="PF00487"/>
    </source>
</evidence>
<dbReference type="EMBL" id="UINC01001039">
    <property type="protein sequence ID" value="SUZ68451.1"/>
    <property type="molecule type" value="Genomic_DNA"/>
</dbReference>
<dbReference type="Pfam" id="PF00487">
    <property type="entry name" value="FA_desaturase"/>
    <property type="match status" value="1"/>
</dbReference>
<keyword evidence="1" id="KW-0472">Membrane</keyword>
<reference evidence="3" key="1">
    <citation type="submission" date="2018-05" db="EMBL/GenBank/DDBJ databases">
        <authorList>
            <person name="Lanie J.A."/>
            <person name="Ng W.-L."/>
            <person name="Kazmierczak K.M."/>
            <person name="Andrzejewski T.M."/>
            <person name="Davidsen T.M."/>
            <person name="Wayne K.J."/>
            <person name="Tettelin H."/>
            <person name="Glass J.I."/>
            <person name="Rusch D."/>
            <person name="Podicherti R."/>
            <person name="Tsui H.-C.T."/>
            <person name="Winkler M.E."/>
        </authorList>
    </citation>
    <scope>NUCLEOTIDE SEQUENCE</scope>
</reference>
<evidence type="ECO:0000256" key="1">
    <source>
        <dbReference type="SAM" id="Phobius"/>
    </source>
</evidence>
<keyword evidence="1" id="KW-1133">Transmembrane helix</keyword>
<organism evidence="3">
    <name type="scientific">marine metagenome</name>
    <dbReference type="NCBI Taxonomy" id="408172"/>
    <lineage>
        <taxon>unclassified sequences</taxon>
        <taxon>metagenomes</taxon>
        <taxon>ecological metagenomes</taxon>
    </lineage>
</organism>
<feature type="transmembrane region" description="Helical" evidence="1">
    <location>
        <begin position="52"/>
        <end position="71"/>
    </location>
</feature>
<accession>A0A381PN54</accession>
<feature type="domain" description="Fatty acid desaturase" evidence="2">
    <location>
        <begin position="52"/>
        <end position="295"/>
    </location>
</feature>
<feature type="transmembrane region" description="Helical" evidence="1">
    <location>
        <begin position="24"/>
        <end position="45"/>
    </location>
</feature>
<dbReference type="AlphaFoldDB" id="A0A381PN54"/>
<protein>
    <recommendedName>
        <fullName evidence="2">Fatty acid desaturase domain-containing protein</fullName>
    </recommendedName>
</protein>
<sequence length="315" mass="35573">MGPRTGTDRLMYERSIVEPHVGSIGWRSLFNITWCVLGWVSIVALRTAEMIPLWAAVLLAALFLQACYMPMHESVHKTLSAGRPALRWVDRSVGALAGWLLCESFSAHSITHLKHHTHTNDETDPDVLNSKGSPRDILFRVIIGMILYPLGPVFAAIPPTRRLLPKGLAARLGQMAQLRGPEAIAAGKPVVIGHVAVLVLGSILGYAETVWLLWYLPAWIGRFWLSLVFGWLPHHPHSETGRYRDTRVFTFFGSTFLIRGHDYHLLHHLFPIVPHYRLRRLWREIGHHLTDQGARVEGRAAKRLQFVENTGSHTK</sequence>
<name>A0A381PN54_9ZZZZ</name>
<feature type="transmembrane region" description="Helical" evidence="1">
    <location>
        <begin position="185"/>
        <end position="206"/>
    </location>
</feature>
<dbReference type="InterPro" id="IPR005804">
    <property type="entry name" value="FA_desaturase_dom"/>
</dbReference>
<dbReference type="GO" id="GO:0006629">
    <property type="term" value="P:lipid metabolic process"/>
    <property type="evidence" value="ECO:0007669"/>
    <property type="project" value="InterPro"/>
</dbReference>
<evidence type="ECO:0000313" key="3">
    <source>
        <dbReference type="EMBL" id="SUZ68451.1"/>
    </source>
</evidence>